<dbReference type="InterPro" id="IPR049730">
    <property type="entry name" value="SNF2/RAD54-like_C"/>
</dbReference>
<dbReference type="InterPro" id="IPR027417">
    <property type="entry name" value="P-loop_NTPase"/>
</dbReference>
<gene>
    <name evidence="4" type="ORF">rosag_07450</name>
</gene>
<dbReference type="PANTHER" id="PTHR45766">
    <property type="entry name" value="DNA ANNEALING HELICASE AND ENDONUCLEASE ZRANB3 FAMILY MEMBER"/>
    <property type="match status" value="1"/>
</dbReference>
<evidence type="ECO:0000313" key="4">
    <source>
        <dbReference type="EMBL" id="GLC24232.1"/>
    </source>
</evidence>
<keyword evidence="1" id="KW-0378">Hydrolase</keyword>
<dbReference type="PANTHER" id="PTHR45766:SF6">
    <property type="entry name" value="SWI_SNF-RELATED MATRIX-ASSOCIATED ACTIN-DEPENDENT REGULATOR OF CHROMATIN SUBFAMILY A-LIKE PROTEIN 1"/>
    <property type="match status" value="1"/>
</dbReference>
<accession>A0AA37Q418</accession>
<dbReference type="InterPro" id="IPR038718">
    <property type="entry name" value="SNF2-like_sf"/>
</dbReference>
<dbReference type="PROSITE" id="PS51192">
    <property type="entry name" value="HELICASE_ATP_BIND_1"/>
    <property type="match status" value="1"/>
</dbReference>
<evidence type="ECO:0000313" key="5">
    <source>
        <dbReference type="Proteomes" id="UP001161325"/>
    </source>
</evidence>
<dbReference type="Gene3D" id="3.40.50.10810">
    <property type="entry name" value="Tandem AAA-ATPase domain"/>
    <property type="match status" value="2"/>
</dbReference>
<evidence type="ECO:0000259" key="2">
    <source>
        <dbReference type="PROSITE" id="PS51192"/>
    </source>
</evidence>
<dbReference type="GO" id="GO:0016787">
    <property type="term" value="F:hydrolase activity"/>
    <property type="evidence" value="ECO:0007669"/>
    <property type="project" value="UniProtKB-KW"/>
</dbReference>
<evidence type="ECO:0008006" key="6">
    <source>
        <dbReference type="Google" id="ProtNLM"/>
    </source>
</evidence>
<dbReference type="EMBL" id="BRXS01000001">
    <property type="protein sequence ID" value="GLC24232.1"/>
    <property type="molecule type" value="Genomic_DNA"/>
</dbReference>
<dbReference type="GO" id="GO:0005524">
    <property type="term" value="F:ATP binding"/>
    <property type="evidence" value="ECO:0007669"/>
    <property type="project" value="InterPro"/>
</dbReference>
<name>A0AA37Q418_9BACT</name>
<dbReference type="GO" id="GO:0031297">
    <property type="term" value="P:replication fork processing"/>
    <property type="evidence" value="ECO:0007669"/>
    <property type="project" value="TreeGrafter"/>
</dbReference>
<dbReference type="Gene3D" id="3.40.50.300">
    <property type="entry name" value="P-loop containing nucleotide triphosphate hydrolases"/>
    <property type="match status" value="1"/>
</dbReference>
<dbReference type="CDD" id="cd18793">
    <property type="entry name" value="SF2_C_SNF"/>
    <property type="match status" value="1"/>
</dbReference>
<feature type="domain" description="Helicase C-terminal" evidence="3">
    <location>
        <begin position="360"/>
        <end position="524"/>
    </location>
</feature>
<feature type="domain" description="Helicase ATP-binding" evidence="2">
    <location>
        <begin position="52"/>
        <end position="188"/>
    </location>
</feature>
<dbReference type="Pfam" id="PF00176">
    <property type="entry name" value="SNF2-rel_dom"/>
    <property type="match status" value="1"/>
</dbReference>
<dbReference type="Proteomes" id="UP001161325">
    <property type="component" value="Unassembled WGS sequence"/>
</dbReference>
<dbReference type="InterPro" id="IPR000330">
    <property type="entry name" value="SNF2_N"/>
</dbReference>
<dbReference type="AlphaFoldDB" id="A0AA37Q418"/>
<protein>
    <recommendedName>
        <fullName evidence="6">RNA polymerase-associated protein RapA</fullName>
    </recommendedName>
</protein>
<dbReference type="SUPFAM" id="SSF52540">
    <property type="entry name" value="P-loop containing nucleoside triphosphate hydrolases"/>
    <property type="match status" value="1"/>
</dbReference>
<organism evidence="4 5">
    <name type="scientific">Roseisolibacter agri</name>
    <dbReference type="NCBI Taxonomy" id="2014610"/>
    <lineage>
        <taxon>Bacteria</taxon>
        <taxon>Pseudomonadati</taxon>
        <taxon>Gemmatimonadota</taxon>
        <taxon>Gemmatimonadia</taxon>
        <taxon>Gemmatimonadales</taxon>
        <taxon>Gemmatimonadaceae</taxon>
        <taxon>Roseisolibacter</taxon>
    </lineage>
</organism>
<dbReference type="PROSITE" id="PS51194">
    <property type="entry name" value="HELICASE_CTER"/>
    <property type="match status" value="1"/>
</dbReference>
<dbReference type="GO" id="GO:0006281">
    <property type="term" value="P:DNA repair"/>
    <property type="evidence" value="ECO:0007669"/>
    <property type="project" value="TreeGrafter"/>
</dbReference>
<sequence>MPSLTGVAHAGIAAVRARIARAALAVPGALPGATLGSITLHPHQRIAVARLQHALREHGGALLADDVGLGKTYVALAVARIESSTVVVAPAALRDTWTHACAATGVRCAFVSVESLSRPALAAASSDVLARAALVIVDEAHHLRNPATRRWRRLATLARHARLLLLSATPIHNSARDLAALLSLFLGARATTLDAASLARLIVRRRGRPAGTHLPHVAPTRWHRFASRAFDAALCEAILALPPPLPPRDGGLAASLGAITLLRLLASGEDALRHGVRRRLTAAAALDAALRGGRHLATRELRAWVGAEDAVQLGLALDAPTTDDVAALRDTLSAHAHALRALLHRLDAPDVAARADERAAWLRALRACRPDAPVVAFTHFADSARALYARMERDGRVALLTASGGRIASGPVSRRELLARFAPIAAGLPPPPARERIDLLLATDCLSEGLDLRDAATVVHLDVPWTPARLAQRVGRAARLGGPHARIAVHGLAPPREVARALRLAARLHAKARAAARVVGARIAGADDAPARHVAIASRLERWLDASVSGESTRAARTLVTAVSSPRAGFLAACTVDGASVLLAARGEGAARPGGPVLAWAVRRVDHATVDHPPERADVLTALRAVRRWARRTAARRALGGGVVAREAAAALGVADAALARVPAHRRPVLAARVARLRAALAGPVSAGTERALAALAPGLEGEAWLDAALAIVAPGESSPGSGPYGPGPRVAAPSALVVHALVLLVPPERPGARSNLSSPRPV</sequence>
<keyword evidence="5" id="KW-1185">Reference proteome</keyword>
<evidence type="ECO:0000256" key="1">
    <source>
        <dbReference type="ARBA" id="ARBA00022801"/>
    </source>
</evidence>
<dbReference type="InterPro" id="IPR001650">
    <property type="entry name" value="Helicase_C-like"/>
</dbReference>
<dbReference type="InterPro" id="IPR014001">
    <property type="entry name" value="Helicase_ATP-bd"/>
</dbReference>
<evidence type="ECO:0000259" key="3">
    <source>
        <dbReference type="PROSITE" id="PS51194"/>
    </source>
</evidence>
<dbReference type="RefSeq" id="WP_284348680.1">
    <property type="nucleotide sequence ID" value="NZ_BRXS01000001.1"/>
</dbReference>
<reference evidence="4" key="1">
    <citation type="submission" date="2022-08" db="EMBL/GenBank/DDBJ databases">
        <title>Draft genome sequencing of Roseisolibacter agri AW1220.</title>
        <authorList>
            <person name="Tobiishi Y."/>
            <person name="Tonouchi A."/>
        </authorList>
    </citation>
    <scope>NUCLEOTIDE SEQUENCE</scope>
    <source>
        <strain evidence="4">AW1220</strain>
    </source>
</reference>
<dbReference type="SMART" id="SM00490">
    <property type="entry name" value="HELICc"/>
    <property type="match status" value="1"/>
</dbReference>
<proteinExistence type="predicted"/>
<dbReference type="SMART" id="SM00487">
    <property type="entry name" value="DEXDc"/>
    <property type="match status" value="1"/>
</dbReference>
<dbReference type="Pfam" id="PF00271">
    <property type="entry name" value="Helicase_C"/>
    <property type="match status" value="1"/>
</dbReference>
<comment type="caution">
    <text evidence="4">The sequence shown here is derived from an EMBL/GenBank/DDBJ whole genome shotgun (WGS) entry which is preliminary data.</text>
</comment>